<dbReference type="Proteomes" id="UP000241426">
    <property type="component" value="Unassembled WGS sequence"/>
</dbReference>
<proteinExistence type="predicted"/>
<evidence type="ECO:0008006" key="3">
    <source>
        <dbReference type="Google" id="ProtNLM"/>
    </source>
</evidence>
<gene>
    <name evidence="1" type="ORF">C9J27_15380</name>
</gene>
<dbReference type="InterPro" id="IPR043148">
    <property type="entry name" value="TagF_C"/>
</dbReference>
<sequence length="373" mass="44255">MTEINMKYLISKISKKRIKYIMSFFCAYICFLIKKNKQKNWIVGSGNGLYENNIEVFCDTVIAMNKDIIFYFISDSDKPTEKMKVLKKGSIKAYYYALSAEVLIFDCDNSDIAPGFINFCRGLKVNLNHGQEGLKKLSCDYYKNIKSDLTCAVSNFEKNIKIKECGANPETVEVIGLARYDKLSRKIENKGRDILYFPTWRPWFKDDYKCSDYLEYIESILKIINDNRLIKYLELTESKLYIKPHFKIRDAVLKSKSKNVIICKHSDNLTELIRNTRYLITDYSSICWDYIYQRKDVFFYQFDFERYNNEVGLYLDKSESLFKKRFSDVDELILLLGENTDIRYKDELINTYFCFQDKNNSLRIFNEIIRKLN</sequence>
<comment type="caution">
    <text evidence="1">The sequence shown here is derived from an EMBL/GenBank/DDBJ whole genome shotgun (WGS) entry which is preliminary data.</text>
</comment>
<dbReference type="InterPro" id="IPR051612">
    <property type="entry name" value="Teichoic_Acid_Biosynth"/>
</dbReference>
<dbReference type="SUPFAM" id="SSF53756">
    <property type="entry name" value="UDP-Glycosyltransferase/glycogen phosphorylase"/>
    <property type="match status" value="1"/>
</dbReference>
<dbReference type="Gene3D" id="3.40.50.12580">
    <property type="match status" value="1"/>
</dbReference>
<name>A0A2T3KG47_9GAMM</name>
<reference evidence="1 2" key="1">
    <citation type="submission" date="2018-01" db="EMBL/GenBank/DDBJ databases">
        <title>Whole genome sequencing of Histamine producing bacteria.</title>
        <authorList>
            <person name="Butler K."/>
        </authorList>
    </citation>
    <scope>NUCLEOTIDE SEQUENCE [LARGE SCALE GENOMIC DNA]</scope>
    <source>
        <strain evidence="1 2">FS-7.2</strain>
    </source>
</reference>
<dbReference type="AlphaFoldDB" id="A0A2T3KG47"/>
<evidence type="ECO:0000313" key="2">
    <source>
        <dbReference type="Proteomes" id="UP000241426"/>
    </source>
</evidence>
<dbReference type="Pfam" id="PF04464">
    <property type="entry name" value="Glyphos_transf"/>
    <property type="match status" value="1"/>
</dbReference>
<dbReference type="PANTHER" id="PTHR37316">
    <property type="entry name" value="TEICHOIC ACID GLYCEROL-PHOSPHATE PRIMASE"/>
    <property type="match status" value="1"/>
</dbReference>
<dbReference type="EMBL" id="PYNF01000013">
    <property type="protein sequence ID" value="PSU97729.1"/>
    <property type="molecule type" value="Genomic_DNA"/>
</dbReference>
<accession>A0A2T3KG47</accession>
<organism evidence="1 2">
    <name type="scientific">Photobacterium kishitanii</name>
    <dbReference type="NCBI Taxonomy" id="318456"/>
    <lineage>
        <taxon>Bacteria</taxon>
        <taxon>Pseudomonadati</taxon>
        <taxon>Pseudomonadota</taxon>
        <taxon>Gammaproteobacteria</taxon>
        <taxon>Vibrionales</taxon>
        <taxon>Vibrionaceae</taxon>
        <taxon>Photobacterium</taxon>
    </lineage>
</organism>
<evidence type="ECO:0000313" key="1">
    <source>
        <dbReference type="EMBL" id="PSU97729.1"/>
    </source>
</evidence>
<dbReference type="InterPro" id="IPR007554">
    <property type="entry name" value="Glycerophosphate_synth"/>
</dbReference>
<protein>
    <recommendedName>
        <fullName evidence="3">Teichoic acid biosynthesis protein B</fullName>
    </recommendedName>
</protein>
<dbReference type="PANTHER" id="PTHR37316:SF3">
    <property type="entry name" value="TEICHOIC ACID GLYCEROL-PHOSPHATE TRANSFERASE"/>
    <property type="match status" value="1"/>
</dbReference>
<dbReference type="GO" id="GO:0016020">
    <property type="term" value="C:membrane"/>
    <property type="evidence" value="ECO:0007669"/>
    <property type="project" value="InterPro"/>
</dbReference>
<dbReference type="GO" id="GO:0047355">
    <property type="term" value="F:CDP-glycerol glycerophosphotransferase activity"/>
    <property type="evidence" value="ECO:0007669"/>
    <property type="project" value="InterPro"/>
</dbReference>